<comment type="caution">
    <text evidence="6">The sequence shown here is derived from an EMBL/GenBank/DDBJ whole genome shotgun (WGS) entry which is preliminary data.</text>
</comment>
<keyword evidence="4" id="KW-0472">Membrane</keyword>
<keyword evidence="4" id="KW-1133">Transmembrane helix</keyword>
<comment type="cofactor">
    <cofactor evidence="1">
        <name>Mg(2+)</name>
        <dbReference type="ChEBI" id="CHEBI:18420"/>
    </cofactor>
</comment>
<dbReference type="NCBIfam" id="TIGR00254">
    <property type="entry name" value="GGDEF"/>
    <property type="match status" value="1"/>
</dbReference>
<dbReference type="GO" id="GO:0052621">
    <property type="term" value="F:diguanylate cyclase activity"/>
    <property type="evidence" value="ECO:0007669"/>
    <property type="project" value="UniProtKB-EC"/>
</dbReference>
<dbReference type="InterPro" id="IPR029787">
    <property type="entry name" value="Nucleotide_cyclase"/>
</dbReference>
<dbReference type="InterPro" id="IPR043128">
    <property type="entry name" value="Rev_trsase/Diguanyl_cyclase"/>
</dbReference>
<dbReference type="AlphaFoldDB" id="A0A7X4LJC5"/>
<evidence type="ECO:0000256" key="1">
    <source>
        <dbReference type="ARBA" id="ARBA00001946"/>
    </source>
</evidence>
<feature type="transmembrane region" description="Helical" evidence="4">
    <location>
        <begin position="107"/>
        <end position="124"/>
    </location>
</feature>
<organism evidence="6 7">
    <name type="scientific">Vibrio eleionomae</name>
    <dbReference type="NCBI Taxonomy" id="2653505"/>
    <lineage>
        <taxon>Bacteria</taxon>
        <taxon>Pseudomonadati</taxon>
        <taxon>Pseudomonadota</taxon>
        <taxon>Gammaproteobacteria</taxon>
        <taxon>Vibrionales</taxon>
        <taxon>Vibrionaceae</taxon>
        <taxon>Vibrio</taxon>
    </lineage>
</organism>
<dbReference type="FunFam" id="3.30.70.270:FF:000001">
    <property type="entry name" value="Diguanylate cyclase domain protein"/>
    <property type="match status" value="1"/>
</dbReference>
<feature type="transmembrane region" description="Helical" evidence="4">
    <location>
        <begin position="163"/>
        <end position="188"/>
    </location>
</feature>
<dbReference type="EMBL" id="WEKT01000009">
    <property type="protein sequence ID" value="MZI92989.1"/>
    <property type="molecule type" value="Genomic_DNA"/>
</dbReference>
<name>A0A7X4LJC5_9VIBR</name>
<dbReference type="PANTHER" id="PTHR45138:SF9">
    <property type="entry name" value="DIGUANYLATE CYCLASE DGCM-RELATED"/>
    <property type="match status" value="1"/>
</dbReference>
<dbReference type="SMART" id="SM00267">
    <property type="entry name" value="GGDEF"/>
    <property type="match status" value="1"/>
</dbReference>
<dbReference type="CDD" id="cd01949">
    <property type="entry name" value="GGDEF"/>
    <property type="match status" value="1"/>
</dbReference>
<proteinExistence type="predicted"/>
<dbReference type="InterPro" id="IPR050469">
    <property type="entry name" value="Diguanylate_Cyclase"/>
</dbReference>
<dbReference type="PROSITE" id="PS50887">
    <property type="entry name" value="GGDEF"/>
    <property type="match status" value="1"/>
</dbReference>
<dbReference type="PANTHER" id="PTHR45138">
    <property type="entry name" value="REGULATORY COMPONENTS OF SENSORY TRANSDUCTION SYSTEM"/>
    <property type="match status" value="1"/>
</dbReference>
<sequence length="443" mass="49346">MVSAKLLAYLGLCLCLLTVLGYAFDIESIYRPYPDGPATNPLTAISGLLICLAQTYFKRSLMKAVYAFLIVCLLLLIYRFLELTSLFQLINDLPVHSYELVSGERNMMGANTLACFMCLVAALISRVRHNPLLSQVFSFFSLLFPSVSITGYAFHITDFYGEMSLTTTCIAYIMGLSVLGSTANRALLKGLLSIHIGGKLSRILMVTGFCVCFGIGFLVSRSLINVEAAKSFGLYVNTIAWFLIIMITISSLFYEKVDKKRRQVEKELQQVSSTDPLTGLRNRRDFFSLAKLEKAKHYRMKYDMSVIMIDIDFFKKINDTFGHLGGDRVIQLVANTLTSTVRSSDILCRYGGEEFIALLPGTSLEGAAQLSEKLRTQIEQIDVSSTLHSDNYKLTISAGYSLVSTEDEDITEAIDKADKALYQAKQSGRNKTLPFSPRVVLET</sequence>
<reference evidence="6 7" key="1">
    <citation type="submission" date="2019-10" db="EMBL/GenBank/DDBJ databases">
        <title>Vibrio sp. nov. isolated from a shrimp pond.</title>
        <authorList>
            <person name="Gomez-Gil B."/>
            <person name="Enciso-Ibarra J."/>
            <person name="Enciso-Ibarra K."/>
            <person name="Bolan-Mejia C."/>
        </authorList>
    </citation>
    <scope>NUCLEOTIDE SEQUENCE [LARGE SCALE GENOMIC DNA]</scope>
    <source>
        <strain evidence="6 7">CAIM 722</strain>
    </source>
</reference>
<comment type="catalytic activity">
    <reaction evidence="3">
        <text>2 GTP = 3',3'-c-di-GMP + 2 diphosphate</text>
        <dbReference type="Rhea" id="RHEA:24898"/>
        <dbReference type="ChEBI" id="CHEBI:33019"/>
        <dbReference type="ChEBI" id="CHEBI:37565"/>
        <dbReference type="ChEBI" id="CHEBI:58805"/>
        <dbReference type="EC" id="2.7.7.65"/>
    </reaction>
</comment>
<dbReference type="Gene3D" id="3.30.70.270">
    <property type="match status" value="1"/>
</dbReference>
<keyword evidence="4" id="KW-0812">Transmembrane</keyword>
<keyword evidence="7" id="KW-1185">Reference proteome</keyword>
<dbReference type="Proteomes" id="UP000462621">
    <property type="component" value="Unassembled WGS sequence"/>
</dbReference>
<evidence type="ECO:0000256" key="2">
    <source>
        <dbReference type="ARBA" id="ARBA00012528"/>
    </source>
</evidence>
<evidence type="ECO:0000256" key="4">
    <source>
        <dbReference type="SAM" id="Phobius"/>
    </source>
</evidence>
<evidence type="ECO:0000313" key="7">
    <source>
        <dbReference type="Proteomes" id="UP000462621"/>
    </source>
</evidence>
<dbReference type="SUPFAM" id="SSF55073">
    <property type="entry name" value="Nucleotide cyclase"/>
    <property type="match status" value="1"/>
</dbReference>
<accession>A0A7X4LJC5</accession>
<feature type="transmembrane region" description="Helical" evidence="4">
    <location>
        <begin position="39"/>
        <end position="57"/>
    </location>
</feature>
<feature type="transmembrane region" description="Helical" evidence="4">
    <location>
        <begin position="200"/>
        <end position="220"/>
    </location>
</feature>
<evidence type="ECO:0000256" key="3">
    <source>
        <dbReference type="ARBA" id="ARBA00034247"/>
    </source>
</evidence>
<evidence type="ECO:0000259" key="5">
    <source>
        <dbReference type="PROSITE" id="PS50887"/>
    </source>
</evidence>
<feature type="domain" description="GGDEF" evidence="5">
    <location>
        <begin position="302"/>
        <end position="437"/>
    </location>
</feature>
<feature type="transmembrane region" description="Helical" evidence="4">
    <location>
        <begin position="64"/>
        <end position="81"/>
    </location>
</feature>
<feature type="transmembrane region" description="Helical" evidence="4">
    <location>
        <begin position="232"/>
        <end position="254"/>
    </location>
</feature>
<feature type="transmembrane region" description="Helical" evidence="4">
    <location>
        <begin position="136"/>
        <end position="157"/>
    </location>
</feature>
<dbReference type="Pfam" id="PF00990">
    <property type="entry name" value="GGDEF"/>
    <property type="match status" value="1"/>
</dbReference>
<dbReference type="InterPro" id="IPR000160">
    <property type="entry name" value="GGDEF_dom"/>
</dbReference>
<evidence type="ECO:0000313" key="6">
    <source>
        <dbReference type="EMBL" id="MZI92989.1"/>
    </source>
</evidence>
<gene>
    <name evidence="6" type="ORF">F9817_07230</name>
</gene>
<dbReference type="EC" id="2.7.7.65" evidence="2"/>
<protein>
    <recommendedName>
        <fullName evidence="2">diguanylate cyclase</fullName>
        <ecNumber evidence="2">2.7.7.65</ecNumber>
    </recommendedName>
</protein>